<evidence type="ECO:0008006" key="3">
    <source>
        <dbReference type="Google" id="ProtNLM"/>
    </source>
</evidence>
<dbReference type="AlphaFoldDB" id="A0A835E2P2"/>
<reference evidence="1" key="1">
    <citation type="submission" date="2020-07" db="EMBL/GenBank/DDBJ databases">
        <title>Genome sequence and genetic diversity analysis of an under-domesticated orphan crop, white fonio (Digitaria exilis).</title>
        <authorList>
            <person name="Bennetzen J.L."/>
            <person name="Chen S."/>
            <person name="Ma X."/>
            <person name="Wang X."/>
            <person name="Yssel A.E.J."/>
            <person name="Chaluvadi S.R."/>
            <person name="Johnson M."/>
            <person name="Gangashetty P."/>
            <person name="Hamidou F."/>
            <person name="Sanogo M.D."/>
            <person name="Zwaenepoel A."/>
            <person name="Wallace J."/>
            <person name="Van De Peer Y."/>
            <person name="Van Deynze A."/>
        </authorList>
    </citation>
    <scope>NUCLEOTIDE SEQUENCE</scope>
    <source>
        <tissue evidence="1">Leaves</tissue>
    </source>
</reference>
<comment type="caution">
    <text evidence="1">The sequence shown here is derived from an EMBL/GenBank/DDBJ whole genome shotgun (WGS) entry which is preliminary data.</text>
</comment>
<protein>
    <recommendedName>
        <fullName evidence="3">DUF295 domain-containing protein</fullName>
    </recommendedName>
</protein>
<evidence type="ECO:0000313" key="1">
    <source>
        <dbReference type="EMBL" id="KAF8660526.1"/>
    </source>
</evidence>
<proteinExistence type="predicted"/>
<dbReference type="EMBL" id="JACEFO010002438">
    <property type="protein sequence ID" value="KAF8660526.1"/>
    <property type="molecule type" value="Genomic_DNA"/>
</dbReference>
<accession>A0A835E2P2</accession>
<evidence type="ECO:0000313" key="2">
    <source>
        <dbReference type="Proteomes" id="UP000636709"/>
    </source>
</evidence>
<dbReference type="OrthoDB" id="681915at2759"/>
<name>A0A835E2P2_9POAL</name>
<organism evidence="1 2">
    <name type="scientific">Digitaria exilis</name>
    <dbReference type="NCBI Taxonomy" id="1010633"/>
    <lineage>
        <taxon>Eukaryota</taxon>
        <taxon>Viridiplantae</taxon>
        <taxon>Streptophyta</taxon>
        <taxon>Embryophyta</taxon>
        <taxon>Tracheophyta</taxon>
        <taxon>Spermatophyta</taxon>
        <taxon>Magnoliopsida</taxon>
        <taxon>Liliopsida</taxon>
        <taxon>Poales</taxon>
        <taxon>Poaceae</taxon>
        <taxon>PACMAD clade</taxon>
        <taxon>Panicoideae</taxon>
        <taxon>Panicodae</taxon>
        <taxon>Paniceae</taxon>
        <taxon>Anthephorinae</taxon>
        <taxon>Digitaria</taxon>
    </lineage>
</organism>
<dbReference type="Proteomes" id="UP000636709">
    <property type="component" value="Unassembled WGS sequence"/>
</dbReference>
<gene>
    <name evidence="1" type="ORF">HU200_057628</name>
</gene>
<sequence>MASTPAGNDNQQQHCDLFPCFCCWRRRFSIYIPCVVPGQDYTSASVASHNLRLHRFHVAGSGRVIGRSDDLLEPFCGKHERPGILMLEDCKIATGPDFYFICQADQHSLVYRISTSGAKLTCHEKALEALLCLDTARPGDVAEYDPPSWYFVHHELMLHVIPSSPDCGHYIVDVEKKSYKLHKSKRSKLFFSAVFRAGKHIVALCENLQYVYMLRNNLQWRRQKTASSSIDLARKVKVSGFADLVDVMFIVSDNSTADSFMFDLKRGEWFTNEKFFGLLNGRCIFAEGFIYTCSDECLLAFELIADNASYRLGVPIVLDFSWKYICGNKRFLSFDSISWHEIGVHIVFCVVQGYDLAPPGTSRHTLATTKVQVELVDTAPGKKEPVGIGHVNIALSSIIHEGWILTNYAFSL</sequence>
<keyword evidence="2" id="KW-1185">Reference proteome</keyword>